<reference evidence="4 5" key="1">
    <citation type="submission" date="2011-04" db="EMBL/GenBank/DDBJ databases">
        <title>The Genome Sequence of Clostridium citroniae WAL-19142.</title>
        <authorList>
            <consortium name="The Broad Institute Genome Sequencing Platform"/>
            <person name="Earl A."/>
            <person name="Ward D."/>
            <person name="Feldgarden M."/>
            <person name="Gevers D."/>
            <person name="Warren Y.A."/>
            <person name="Tyrrell K.L."/>
            <person name="Citron D.M."/>
            <person name="Goldstein E.J."/>
            <person name="Daigneault M."/>
            <person name="Allen-Vercoe E."/>
            <person name="Young S.K."/>
            <person name="Zeng Q."/>
            <person name="Gargeya S."/>
            <person name="Fitzgerald M."/>
            <person name="Haas B."/>
            <person name="Abouelleil A."/>
            <person name="Alvarado L."/>
            <person name="Arachchi H.M."/>
            <person name="Berlin A."/>
            <person name="Brown A."/>
            <person name="Chapman S.B."/>
            <person name="Chen Z."/>
            <person name="Dunbar C."/>
            <person name="Freedman E."/>
            <person name="Gearin G."/>
            <person name="Gellesch M."/>
            <person name="Goldberg J."/>
            <person name="Griggs A."/>
            <person name="Gujja S."/>
            <person name="Heilman E.R."/>
            <person name="Heiman D."/>
            <person name="Howarth C."/>
            <person name="Larson L."/>
            <person name="Lui A."/>
            <person name="MacDonald P.J."/>
            <person name="Mehta T."/>
            <person name="Montmayeur A."/>
            <person name="Murphy C."/>
            <person name="Neiman D."/>
            <person name="Pearson M."/>
            <person name="Priest M."/>
            <person name="Roberts A."/>
            <person name="Saif S."/>
            <person name="Shea T."/>
            <person name="Shenoy N."/>
            <person name="Sisk P."/>
            <person name="Stolte C."/>
            <person name="Sykes S."/>
            <person name="White J."/>
            <person name="Yandava C."/>
            <person name="Wortman J."/>
            <person name="Nusbaum C."/>
            <person name="Birren B."/>
        </authorList>
    </citation>
    <scope>NUCLEOTIDE SEQUENCE [LARGE SCALE GENOMIC DNA]</scope>
    <source>
        <strain evidence="4 5">WAL-19142</strain>
    </source>
</reference>
<accession>A0A0J9CAZ9</accession>
<feature type="repeat" description="Cell wall-binding" evidence="2">
    <location>
        <begin position="267"/>
        <end position="286"/>
    </location>
</feature>
<dbReference type="Pfam" id="PF19127">
    <property type="entry name" value="Choline_bind_3"/>
    <property type="match status" value="1"/>
</dbReference>
<feature type="chain" id="PRO_5005315750" description="Ricin B lectin domain-containing protein" evidence="3">
    <location>
        <begin position="28"/>
        <end position="753"/>
    </location>
</feature>
<evidence type="ECO:0000313" key="4">
    <source>
        <dbReference type="EMBL" id="KMW21561.1"/>
    </source>
</evidence>
<evidence type="ECO:0000256" key="1">
    <source>
        <dbReference type="ARBA" id="ARBA00022737"/>
    </source>
</evidence>
<proteinExistence type="predicted"/>
<keyword evidence="1" id="KW-0677">Repeat</keyword>
<dbReference type="AlphaFoldDB" id="A0A0J9CAZ9"/>
<dbReference type="PROSITE" id="PS51170">
    <property type="entry name" value="CW"/>
    <property type="match status" value="2"/>
</dbReference>
<feature type="repeat" description="Cell wall-binding" evidence="2">
    <location>
        <begin position="414"/>
        <end position="433"/>
    </location>
</feature>
<dbReference type="Pfam" id="PF01473">
    <property type="entry name" value="Choline_bind_1"/>
    <property type="match status" value="5"/>
</dbReference>
<dbReference type="Gene3D" id="2.10.270.10">
    <property type="entry name" value="Cholin Binding"/>
    <property type="match status" value="8"/>
</dbReference>
<feature type="signal peptide" evidence="3">
    <location>
        <begin position="1"/>
        <end position="27"/>
    </location>
</feature>
<organism evidence="4 5">
    <name type="scientific">[Clostridium] citroniae WAL-19142</name>
    <dbReference type="NCBI Taxonomy" id="742734"/>
    <lineage>
        <taxon>Bacteria</taxon>
        <taxon>Bacillati</taxon>
        <taxon>Bacillota</taxon>
        <taxon>Clostridia</taxon>
        <taxon>Lachnospirales</taxon>
        <taxon>Lachnospiraceae</taxon>
        <taxon>Enterocloster</taxon>
    </lineage>
</organism>
<dbReference type="SUPFAM" id="SSF69360">
    <property type="entry name" value="Cell wall binding repeat"/>
    <property type="match status" value="4"/>
</dbReference>
<sequence>MGYIKMIIGTAAFAAAVLIMPAIPAKAADGWQQDSAQEWVYVEHDKKLVNQWVLWPDGTMRYVGDNGRIAADRWVNVGEARYRVRSDGSRYENEWFSLVSKPSLPSASPVTSWYYAGNDGIILRNGWYELGGKDYYFYEWGNSPRKAFFNLEDKRYYVDEEGARKAPGWFSIDKVDSRGNPYSNWYYVTGDGSLLRDGWHEVEGMTCYFDTYGIAYRNRWFNLGDDRYYADKNGARQSGWFSISGTGGNGQEYTNWYYGGSNGVLWRNGWREMDGNWYFFDTNGLNYRKRWYTDGNGERYYLDENGVLQEDGWFKIENTNSSTGAVSESWYYALESGAVLKGGFKELEGRKYYFDSNGYNYRKRWMNDEDGRRRYIGEEGFLYQDRWFVMSGLDSRNSEYNNWYYAGSDGYVRSDGWYKIDGQSYCFNSSGVMRTGWLTKEADRDDDEDSYYYCGEDGARAAGWQWLKIPDSWLDQSYVLDYVQEHGQYAYFYFNRSTGNKKRSSGWKKEVKVDGVTYCFDEKGIMHLGWVKLNGTTPQIKGYRYFYQQESEGDKAFTEGEKAAGTWLKLEGPPDLGSAGQKEWYYFDRSGKPICGPEDGYAVEKIHDSYYVFDMYGAAQYGLVEVKGEFYYCGAPEGDRKCVIGKTMVDDGMDSSRSRYYFDLKGKGITGIKDGSFYYKGKLQKADSAAKYEVFDIPGEGKRLINSSGKIMKNTKVTDGNDQRWTLGSGGKIVSYGSNEVAEILEPEAVVSY</sequence>
<comment type="caution">
    <text evidence="4">The sequence shown here is derived from an EMBL/GenBank/DDBJ whole genome shotgun (WGS) entry which is preliminary data.</text>
</comment>
<protein>
    <recommendedName>
        <fullName evidence="6">Ricin B lectin domain-containing protein</fullName>
    </recommendedName>
</protein>
<gene>
    <name evidence="4" type="ORF">HMPREF9470_01666</name>
</gene>
<evidence type="ECO:0000313" key="5">
    <source>
        <dbReference type="Proteomes" id="UP000037392"/>
    </source>
</evidence>
<dbReference type="EMBL" id="ADLK01000015">
    <property type="protein sequence ID" value="KMW21561.1"/>
    <property type="molecule type" value="Genomic_DNA"/>
</dbReference>
<dbReference type="Proteomes" id="UP000037392">
    <property type="component" value="Unassembled WGS sequence"/>
</dbReference>
<dbReference type="OrthoDB" id="177750at2"/>
<dbReference type="InterPro" id="IPR018337">
    <property type="entry name" value="Cell_wall/Cho-bd_repeat"/>
</dbReference>
<evidence type="ECO:0000256" key="2">
    <source>
        <dbReference type="PROSITE-ProRule" id="PRU00591"/>
    </source>
</evidence>
<evidence type="ECO:0008006" key="6">
    <source>
        <dbReference type="Google" id="ProtNLM"/>
    </source>
</evidence>
<dbReference type="PATRIC" id="fig|742734.4.peg.1785"/>
<name>A0A0J9CAZ9_9FIRM</name>
<evidence type="ECO:0000256" key="3">
    <source>
        <dbReference type="SAM" id="SignalP"/>
    </source>
</evidence>
<keyword evidence="3" id="KW-0732">Signal</keyword>